<evidence type="ECO:0000256" key="2">
    <source>
        <dbReference type="ARBA" id="ARBA00022649"/>
    </source>
</evidence>
<accession>A0A2G1QGN8</accession>
<keyword evidence="2" id="KW-1277">Toxin-antitoxin system</keyword>
<proteinExistence type="inferred from homology"/>
<gene>
    <name evidence="3" type="ORF">CSC94_22940</name>
</gene>
<dbReference type="AlphaFoldDB" id="A0A2G1QGN8"/>
<dbReference type="Gene3D" id="3.30.2310.20">
    <property type="entry name" value="RelE-like"/>
    <property type="match status" value="1"/>
</dbReference>
<dbReference type="InterPro" id="IPR007712">
    <property type="entry name" value="RelE/ParE_toxin"/>
</dbReference>
<evidence type="ECO:0000313" key="3">
    <source>
        <dbReference type="EMBL" id="PHP64687.1"/>
    </source>
</evidence>
<dbReference type="PANTHER" id="PTHR33755">
    <property type="entry name" value="TOXIN PARE1-RELATED"/>
    <property type="match status" value="1"/>
</dbReference>
<organism evidence="3 4">
    <name type="scientific">Zhengella mangrovi</name>
    <dbReference type="NCBI Taxonomy" id="1982044"/>
    <lineage>
        <taxon>Bacteria</taxon>
        <taxon>Pseudomonadati</taxon>
        <taxon>Pseudomonadota</taxon>
        <taxon>Alphaproteobacteria</taxon>
        <taxon>Hyphomicrobiales</taxon>
        <taxon>Notoacmeibacteraceae</taxon>
        <taxon>Zhengella</taxon>
    </lineage>
</organism>
<dbReference type="InterPro" id="IPR051803">
    <property type="entry name" value="TA_system_RelE-like_toxin"/>
</dbReference>
<evidence type="ECO:0000313" key="4">
    <source>
        <dbReference type="Proteomes" id="UP000221168"/>
    </source>
</evidence>
<dbReference type="InterPro" id="IPR035093">
    <property type="entry name" value="RelE/ParE_toxin_dom_sf"/>
</dbReference>
<dbReference type="NCBIfam" id="TIGR02385">
    <property type="entry name" value="RelE_StbE"/>
    <property type="match status" value="1"/>
</dbReference>
<reference evidence="3 4" key="1">
    <citation type="submission" date="2017-10" db="EMBL/GenBank/DDBJ databases">
        <title>Sedimentibacterium mangrovi gen. nov., sp. nov., a novel member of family Phyllobacteriacea isolated from mangrove sediment.</title>
        <authorList>
            <person name="Liao H."/>
            <person name="Tian Y."/>
        </authorList>
    </citation>
    <scope>NUCLEOTIDE SEQUENCE [LARGE SCALE GENOMIC DNA]</scope>
    <source>
        <strain evidence="3 4">X9-2-2</strain>
    </source>
</reference>
<comment type="caution">
    <text evidence="3">The sequence shown here is derived from an EMBL/GenBank/DDBJ whole genome shotgun (WGS) entry which is preliminary data.</text>
</comment>
<comment type="similarity">
    <text evidence="1">Belongs to the RelE toxin family.</text>
</comment>
<dbReference type="Pfam" id="PF05016">
    <property type="entry name" value="ParE_toxin"/>
    <property type="match status" value="1"/>
</dbReference>
<protein>
    <submittedName>
        <fullName evidence="3">Type II toxin-antitoxin system mRNA interferase toxin, RelE/StbE family</fullName>
    </submittedName>
</protein>
<name>A0A2G1QGN8_9HYPH</name>
<sequence length="97" mass="11081">MARLTIRWTSRALHRLDHIAAHIQKDNPQAAARVVSRIVTAVDLLAEQPAMGRIGRIKTTHELVLADIPYIIPYRVTYTYVDILTVMHAAQKWPEEL</sequence>
<dbReference type="PANTHER" id="PTHR33755:SF6">
    <property type="entry name" value="PLASMID STABILIZATION SYSTEM PROTEIN"/>
    <property type="match status" value="1"/>
</dbReference>
<evidence type="ECO:0000256" key="1">
    <source>
        <dbReference type="ARBA" id="ARBA00006226"/>
    </source>
</evidence>
<dbReference type="OrthoDB" id="595470at2"/>
<dbReference type="RefSeq" id="WP_099308714.1">
    <property type="nucleotide sequence ID" value="NZ_PDVP01000026.1"/>
</dbReference>
<keyword evidence="4" id="KW-1185">Reference proteome</keyword>
<dbReference type="EMBL" id="PDVP01000026">
    <property type="protein sequence ID" value="PHP64687.1"/>
    <property type="molecule type" value="Genomic_DNA"/>
</dbReference>
<dbReference type="Proteomes" id="UP000221168">
    <property type="component" value="Unassembled WGS sequence"/>
</dbReference>